<accession>A0ACA9S9K2</accession>
<dbReference type="Proteomes" id="UP000789920">
    <property type="component" value="Unassembled WGS sequence"/>
</dbReference>
<keyword evidence="2" id="KW-1185">Reference proteome</keyword>
<reference evidence="1" key="1">
    <citation type="submission" date="2021-06" db="EMBL/GenBank/DDBJ databases">
        <authorList>
            <person name="Kallberg Y."/>
            <person name="Tangrot J."/>
            <person name="Rosling A."/>
        </authorList>
    </citation>
    <scope>NUCLEOTIDE SEQUENCE</scope>
    <source>
        <strain evidence="1">MA461A</strain>
    </source>
</reference>
<proteinExistence type="predicted"/>
<gene>
    <name evidence="1" type="ORF">RPERSI_LOCUS28547</name>
</gene>
<organism evidence="1 2">
    <name type="scientific">Racocetra persica</name>
    <dbReference type="NCBI Taxonomy" id="160502"/>
    <lineage>
        <taxon>Eukaryota</taxon>
        <taxon>Fungi</taxon>
        <taxon>Fungi incertae sedis</taxon>
        <taxon>Mucoromycota</taxon>
        <taxon>Glomeromycotina</taxon>
        <taxon>Glomeromycetes</taxon>
        <taxon>Diversisporales</taxon>
        <taxon>Gigasporaceae</taxon>
        <taxon>Racocetra</taxon>
    </lineage>
</organism>
<evidence type="ECO:0000313" key="2">
    <source>
        <dbReference type="Proteomes" id="UP000789920"/>
    </source>
</evidence>
<protein>
    <submittedName>
        <fullName evidence="1">27021_t:CDS:1</fullName>
    </submittedName>
</protein>
<evidence type="ECO:0000313" key="1">
    <source>
        <dbReference type="EMBL" id="CAG8832689.1"/>
    </source>
</evidence>
<name>A0ACA9S9K2_9GLOM</name>
<sequence length="78" mass="8974">KQKQKEARRNLFLAVKAQEFAAKINNLSLFFTLHQDEKGETFGSVGSKEILAELVRAGFRLRKSQLLNFRPLRQLGEN</sequence>
<feature type="non-terminal residue" evidence="1">
    <location>
        <position position="1"/>
    </location>
</feature>
<dbReference type="EMBL" id="CAJVQC010104426">
    <property type="protein sequence ID" value="CAG8832689.1"/>
    <property type="molecule type" value="Genomic_DNA"/>
</dbReference>
<comment type="caution">
    <text evidence="1">The sequence shown here is derived from an EMBL/GenBank/DDBJ whole genome shotgun (WGS) entry which is preliminary data.</text>
</comment>